<dbReference type="SUPFAM" id="SSF53639">
    <property type="entry name" value="AraD/HMP-PK domain-like"/>
    <property type="match status" value="1"/>
</dbReference>
<dbReference type="InterPro" id="IPR036409">
    <property type="entry name" value="Aldolase_II/adducin_N_sf"/>
</dbReference>
<comment type="caution">
    <text evidence="2">The sequence shown here is derived from an EMBL/GenBank/DDBJ whole genome shotgun (WGS) entry which is preliminary data.</text>
</comment>
<dbReference type="Pfam" id="PF00596">
    <property type="entry name" value="Aldolase_II"/>
    <property type="match status" value="1"/>
</dbReference>
<evidence type="ECO:0000313" key="3">
    <source>
        <dbReference type="Proteomes" id="UP000470771"/>
    </source>
</evidence>
<feature type="domain" description="Class II aldolase/adducin N-terminal" evidence="1">
    <location>
        <begin position="32"/>
        <end position="198"/>
    </location>
</feature>
<gene>
    <name evidence="2" type="ORF">GQN54_00280</name>
</gene>
<proteinExistence type="predicted"/>
<keyword evidence="3" id="KW-1185">Reference proteome</keyword>
<dbReference type="InterPro" id="IPR001303">
    <property type="entry name" value="Aldolase_II/adducin_N"/>
</dbReference>
<dbReference type="Gene3D" id="3.40.225.10">
    <property type="entry name" value="Class II aldolase/adducin N-terminal domain"/>
    <property type="match status" value="1"/>
</dbReference>
<dbReference type="EMBL" id="WWNE01000002">
    <property type="protein sequence ID" value="NBG64530.1"/>
    <property type="molecule type" value="Genomic_DNA"/>
</dbReference>
<sequence length="202" mass="23164">MIDEGYIKFELFWEQQPNDFKFDISNLMHWRDKMHELNLIGNYPDLGIGFGNISQKFEKGNEFVISGTQTGDIYPIAEKHFTTVTNYDLAANSVWCRGPLKASSESMTHAAIYEFDESIKAVIHVHHMELWKQLLDRVPTSKADVPYGTPEMGMEIKRLFDEENLATERIMAMAGHDEGIITFGATLEEAEAVLMDYYNQLD</sequence>
<evidence type="ECO:0000259" key="1">
    <source>
        <dbReference type="SMART" id="SM01007"/>
    </source>
</evidence>
<dbReference type="AlphaFoldDB" id="A0A6N9NH56"/>
<name>A0A6N9NH56_9FLAO</name>
<reference evidence="2 3" key="1">
    <citation type="submission" date="2019-12" db="EMBL/GenBank/DDBJ databases">
        <authorList>
            <person name="Zhao J."/>
        </authorList>
    </citation>
    <scope>NUCLEOTIDE SEQUENCE [LARGE SCALE GENOMIC DNA]</scope>
    <source>
        <strain evidence="2 3">S-15</strain>
    </source>
</reference>
<dbReference type="SMART" id="SM01007">
    <property type="entry name" value="Aldolase_II"/>
    <property type="match status" value="1"/>
</dbReference>
<dbReference type="Proteomes" id="UP000470771">
    <property type="component" value="Unassembled WGS sequence"/>
</dbReference>
<protein>
    <submittedName>
        <fullName evidence="2">Class II aldolase/adducin family protein</fullName>
    </submittedName>
</protein>
<organism evidence="2 3">
    <name type="scientific">Acidiluteibacter ferrifornacis</name>
    <dbReference type="NCBI Taxonomy" id="2692424"/>
    <lineage>
        <taxon>Bacteria</taxon>
        <taxon>Pseudomonadati</taxon>
        <taxon>Bacteroidota</taxon>
        <taxon>Flavobacteriia</taxon>
        <taxon>Flavobacteriales</taxon>
        <taxon>Cryomorphaceae</taxon>
        <taxon>Acidiluteibacter</taxon>
    </lineage>
</organism>
<evidence type="ECO:0000313" key="2">
    <source>
        <dbReference type="EMBL" id="NBG64530.1"/>
    </source>
</evidence>
<accession>A0A6N9NH56</accession>
<dbReference type="RefSeq" id="WP_160630801.1">
    <property type="nucleotide sequence ID" value="NZ_WWNE01000002.1"/>
</dbReference>